<dbReference type="Gene3D" id="1.10.540.10">
    <property type="entry name" value="Acyl-CoA dehydrogenase/oxidase, N-terminal domain"/>
    <property type="match status" value="1"/>
</dbReference>
<feature type="domain" description="Acyl-CoA dehydrogenase/oxidase C-terminal" evidence="7">
    <location>
        <begin position="232"/>
        <end position="377"/>
    </location>
</feature>
<evidence type="ECO:0000256" key="5">
    <source>
        <dbReference type="ARBA" id="ARBA00023002"/>
    </source>
</evidence>
<dbReference type="Pfam" id="PF00441">
    <property type="entry name" value="Acyl-CoA_dh_1"/>
    <property type="match status" value="1"/>
</dbReference>
<reference evidence="10 11" key="1">
    <citation type="submission" date="2024-09" db="EMBL/GenBank/DDBJ databases">
        <authorList>
            <person name="Sun Q."/>
            <person name="Mori K."/>
        </authorList>
    </citation>
    <scope>NUCLEOTIDE SEQUENCE [LARGE SCALE GENOMIC DNA]</scope>
    <source>
        <strain evidence="10 11">TBRC 4938</strain>
    </source>
</reference>
<evidence type="ECO:0000256" key="1">
    <source>
        <dbReference type="ARBA" id="ARBA00001974"/>
    </source>
</evidence>
<dbReference type="EMBL" id="JBHMAA010000006">
    <property type="protein sequence ID" value="MFB9947949.1"/>
    <property type="molecule type" value="Genomic_DNA"/>
</dbReference>
<keyword evidence="5 6" id="KW-0560">Oxidoreductase</keyword>
<evidence type="ECO:0000259" key="7">
    <source>
        <dbReference type="Pfam" id="PF00441"/>
    </source>
</evidence>
<dbReference type="Pfam" id="PF02770">
    <property type="entry name" value="Acyl-CoA_dh_M"/>
    <property type="match status" value="1"/>
</dbReference>
<evidence type="ECO:0000259" key="8">
    <source>
        <dbReference type="Pfam" id="PF02770"/>
    </source>
</evidence>
<dbReference type="SUPFAM" id="SSF56645">
    <property type="entry name" value="Acyl-CoA dehydrogenase NM domain-like"/>
    <property type="match status" value="1"/>
</dbReference>
<dbReference type="Gene3D" id="1.20.140.10">
    <property type="entry name" value="Butyryl-CoA Dehydrogenase, subunit A, domain 3"/>
    <property type="match status" value="1"/>
</dbReference>
<evidence type="ECO:0000313" key="11">
    <source>
        <dbReference type="Proteomes" id="UP001589692"/>
    </source>
</evidence>
<gene>
    <name evidence="10" type="ORF">ACFFP0_03765</name>
</gene>
<keyword evidence="11" id="KW-1185">Reference proteome</keyword>
<comment type="cofactor">
    <cofactor evidence="1 6">
        <name>FAD</name>
        <dbReference type="ChEBI" id="CHEBI:57692"/>
    </cofactor>
</comment>
<dbReference type="SUPFAM" id="SSF47203">
    <property type="entry name" value="Acyl-CoA dehydrogenase C-terminal domain-like"/>
    <property type="match status" value="1"/>
</dbReference>
<evidence type="ECO:0000256" key="3">
    <source>
        <dbReference type="ARBA" id="ARBA00022630"/>
    </source>
</evidence>
<dbReference type="Gene3D" id="2.40.110.10">
    <property type="entry name" value="Butyryl-CoA Dehydrogenase, subunit A, domain 2"/>
    <property type="match status" value="1"/>
</dbReference>
<dbReference type="PANTHER" id="PTHR43292:SF3">
    <property type="entry name" value="ACYL-COA DEHYDROGENASE FADE29"/>
    <property type="match status" value="1"/>
</dbReference>
<proteinExistence type="inferred from homology"/>
<dbReference type="InterPro" id="IPR009075">
    <property type="entry name" value="AcylCo_DH/oxidase_C"/>
</dbReference>
<comment type="caution">
    <text evidence="10">The sequence shown here is derived from an EMBL/GenBank/DDBJ whole genome shotgun (WGS) entry which is preliminary data.</text>
</comment>
<keyword evidence="4 6" id="KW-0274">FAD</keyword>
<dbReference type="InterPro" id="IPR036250">
    <property type="entry name" value="AcylCo_DH-like_C"/>
</dbReference>
<dbReference type="InterPro" id="IPR013786">
    <property type="entry name" value="AcylCoA_DH/ox_N"/>
</dbReference>
<dbReference type="Pfam" id="PF02771">
    <property type="entry name" value="Acyl-CoA_dh_N"/>
    <property type="match status" value="1"/>
</dbReference>
<sequence length="383" mass="42584">MTDPAPDWNAMAEEDFRRMLRDFIETECPAELRHYPHRFPADVSMPWYRALHRRNFIAPGWPVEYGGMGLRPDRHLIFIEEMEAAGTPWLHDAGVRNLGPAIIAWGTEVQKAHYLPLMHSGEHIWCQGYSEPSAGSDLASLQCDGRIEGDRMVVNGQKIWTTSAHVANHIFALIRTDRTGPKQEGISFVLIDMGLPGITVRPIENLSGHPDFCEVFFDDVVVGTDCILGEPNKGWAVARSLLGFERIWAGSPKRAFKVLLALRRLMEERGLLASDYWRDRLAQAIFDTQDAQDMYGGFADLVRADGKVGVEISALKIWSTGTFQRLSELLLEAAGSDAALAGEGAADLLAPYYESRAPTIFAGTNEVHRNILARSVLGLPKSD</sequence>
<accession>A0ABV6ACW9</accession>
<name>A0ABV6ACW9_9HYPH</name>
<feature type="domain" description="Acyl-CoA dehydrogenase/oxidase N-terminal" evidence="9">
    <location>
        <begin position="13"/>
        <end position="122"/>
    </location>
</feature>
<dbReference type="Proteomes" id="UP001589692">
    <property type="component" value="Unassembled WGS sequence"/>
</dbReference>
<evidence type="ECO:0000256" key="4">
    <source>
        <dbReference type="ARBA" id="ARBA00022827"/>
    </source>
</evidence>
<keyword evidence="3 6" id="KW-0285">Flavoprotein</keyword>
<dbReference type="InterPro" id="IPR046373">
    <property type="entry name" value="Acyl-CoA_Oxase/DH_mid-dom_sf"/>
</dbReference>
<dbReference type="InterPro" id="IPR037069">
    <property type="entry name" value="AcylCoA_DH/ox_N_sf"/>
</dbReference>
<dbReference type="PANTHER" id="PTHR43292">
    <property type="entry name" value="ACYL-COA DEHYDROGENASE"/>
    <property type="match status" value="1"/>
</dbReference>
<dbReference type="RefSeq" id="WP_377256436.1">
    <property type="nucleotide sequence ID" value="NZ_JBHMAA010000006.1"/>
</dbReference>
<protein>
    <submittedName>
        <fullName evidence="10">Acyl-CoA dehydrogenase family protein</fullName>
    </submittedName>
</protein>
<feature type="domain" description="Acyl-CoA oxidase/dehydrogenase middle" evidence="8">
    <location>
        <begin position="126"/>
        <end position="220"/>
    </location>
</feature>
<dbReference type="InterPro" id="IPR009100">
    <property type="entry name" value="AcylCoA_DH/oxidase_NM_dom_sf"/>
</dbReference>
<evidence type="ECO:0000256" key="2">
    <source>
        <dbReference type="ARBA" id="ARBA00009347"/>
    </source>
</evidence>
<dbReference type="InterPro" id="IPR052161">
    <property type="entry name" value="Mycobact_Acyl-CoA_DH"/>
</dbReference>
<evidence type="ECO:0000256" key="6">
    <source>
        <dbReference type="RuleBase" id="RU362125"/>
    </source>
</evidence>
<organism evidence="10 11">
    <name type="scientific">Rhizobium puerariae</name>
    <dbReference type="NCBI Taxonomy" id="1585791"/>
    <lineage>
        <taxon>Bacteria</taxon>
        <taxon>Pseudomonadati</taxon>
        <taxon>Pseudomonadota</taxon>
        <taxon>Alphaproteobacteria</taxon>
        <taxon>Hyphomicrobiales</taxon>
        <taxon>Rhizobiaceae</taxon>
        <taxon>Rhizobium/Agrobacterium group</taxon>
        <taxon>Rhizobium</taxon>
    </lineage>
</organism>
<evidence type="ECO:0000313" key="10">
    <source>
        <dbReference type="EMBL" id="MFB9947949.1"/>
    </source>
</evidence>
<evidence type="ECO:0000259" key="9">
    <source>
        <dbReference type="Pfam" id="PF02771"/>
    </source>
</evidence>
<dbReference type="InterPro" id="IPR006091">
    <property type="entry name" value="Acyl-CoA_Oxase/DH_mid-dom"/>
</dbReference>
<comment type="similarity">
    <text evidence="2 6">Belongs to the acyl-CoA dehydrogenase family.</text>
</comment>